<keyword evidence="2" id="KW-1185">Reference proteome</keyword>
<dbReference type="AlphaFoldDB" id="A0A391NR83"/>
<evidence type="ECO:0000313" key="2">
    <source>
        <dbReference type="Proteomes" id="UP000265618"/>
    </source>
</evidence>
<comment type="caution">
    <text evidence="1">The sequence shown here is derived from an EMBL/GenBank/DDBJ whole genome shotgun (WGS) entry which is preliminary data.</text>
</comment>
<dbReference type="EMBL" id="BDIP01005654">
    <property type="protein sequence ID" value="GCA63951.1"/>
    <property type="molecule type" value="Genomic_DNA"/>
</dbReference>
<sequence>MAEDKLPRTSVTVKIVKFLFVLLSLGFLFSTVACEACVLVRWGALPPMLMDLIAPMVAKVEECPVWLNRIEFVGLVGLLFQLI</sequence>
<dbReference type="PROSITE" id="PS51257">
    <property type="entry name" value="PROKAR_LIPOPROTEIN"/>
    <property type="match status" value="1"/>
</dbReference>
<accession>A0A391NR83</accession>
<name>A0A391NR83_9EUKA</name>
<reference evidence="1 2" key="1">
    <citation type="journal article" date="2018" name="PLoS ONE">
        <title>The draft genome of Kipferlia bialata reveals reductive genome evolution in fornicate parasites.</title>
        <authorList>
            <person name="Tanifuji G."/>
            <person name="Takabayashi S."/>
            <person name="Kume K."/>
            <person name="Takagi M."/>
            <person name="Nakayama T."/>
            <person name="Kamikawa R."/>
            <person name="Inagaki Y."/>
            <person name="Hashimoto T."/>
        </authorList>
    </citation>
    <scope>NUCLEOTIDE SEQUENCE [LARGE SCALE GENOMIC DNA]</scope>
    <source>
        <strain evidence="1">NY0173</strain>
    </source>
</reference>
<gene>
    <name evidence="1" type="ORF">KIPB_012628</name>
</gene>
<feature type="non-terminal residue" evidence="1">
    <location>
        <position position="1"/>
    </location>
</feature>
<dbReference type="Proteomes" id="UP000265618">
    <property type="component" value="Unassembled WGS sequence"/>
</dbReference>
<protein>
    <submittedName>
        <fullName evidence="1">Uncharacterized protein</fullName>
    </submittedName>
</protein>
<organism evidence="1 2">
    <name type="scientific">Kipferlia bialata</name>
    <dbReference type="NCBI Taxonomy" id="797122"/>
    <lineage>
        <taxon>Eukaryota</taxon>
        <taxon>Metamonada</taxon>
        <taxon>Carpediemonas-like organisms</taxon>
        <taxon>Kipferlia</taxon>
    </lineage>
</organism>
<proteinExistence type="predicted"/>
<evidence type="ECO:0000313" key="1">
    <source>
        <dbReference type="EMBL" id="GCA63951.1"/>
    </source>
</evidence>